<feature type="signal peptide" evidence="1">
    <location>
        <begin position="1"/>
        <end position="20"/>
    </location>
</feature>
<dbReference type="AlphaFoldDB" id="A0A1W7R9A9"/>
<feature type="chain" id="PRO_5013366370" evidence="1">
    <location>
        <begin position="21"/>
        <end position="106"/>
    </location>
</feature>
<evidence type="ECO:0000313" key="2">
    <source>
        <dbReference type="EMBL" id="JAV47714.1"/>
    </source>
</evidence>
<name>A0A1W7R9A9_9SCOR</name>
<evidence type="ECO:0000256" key="1">
    <source>
        <dbReference type="SAM" id="SignalP"/>
    </source>
</evidence>
<sequence>MLLTVLIILSLFSLIATHRARYTVSVINGQCILRGKRLDRGISYDEENCKELHCQIRNEGMRGGHVEIIGCTNDEVLMDDGSVCTFKQVKGTFPVCCHGERQCSDK</sequence>
<proteinExistence type="predicted"/>
<protein>
    <submittedName>
        <fullName evidence="2">Venom protein</fullName>
    </submittedName>
</protein>
<dbReference type="EMBL" id="GFAH01000675">
    <property type="protein sequence ID" value="JAV47714.1"/>
    <property type="molecule type" value="Transcribed_RNA"/>
</dbReference>
<organism evidence="2">
    <name type="scientific">Hadrurus spadix</name>
    <dbReference type="NCBI Taxonomy" id="141984"/>
    <lineage>
        <taxon>Eukaryota</taxon>
        <taxon>Metazoa</taxon>
        <taxon>Ecdysozoa</taxon>
        <taxon>Arthropoda</taxon>
        <taxon>Chelicerata</taxon>
        <taxon>Arachnida</taxon>
        <taxon>Scorpiones</taxon>
        <taxon>Iurida</taxon>
        <taxon>Iuroidea</taxon>
        <taxon>Hadrurus</taxon>
    </lineage>
</organism>
<reference evidence="2" key="1">
    <citation type="submission" date="2016-11" db="EMBL/GenBank/DDBJ databases">
        <title>Venom-gland transcriptomics and venom proteomics of the black-back scorpion (Hadrurus spadix) reveal detectability challenges and an unexplored realm of animal toxin diversity.</title>
        <authorList>
            <person name="Rokyta D.R."/>
            <person name="Ward M.J."/>
        </authorList>
    </citation>
    <scope>NUCLEOTIDE SEQUENCE</scope>
    <source>
        <tissue evidence="2">Venom gland</tissue>
    </source>
</reference>
<accession>A0A1W7R9A9</accession>
<keyword evidence="1" id="KW-0732">Signal</keyword>